<reference evidence="18 19" key="1">
    <citation type="submission" date="2019-02" db="EMBL/GenBank/DDBJ databases">
        <title>Genome sequencing of the rare red list fungi Dentipellis fragilis.</title>
        <authorList>
            <person name="Buettner E."/>
            <person name="Kellner H."/>
        </authorList>
    </citation>
    <scope>NUCLEOTIDE SEQUENCE [LARGE SCALE GENOMIC DNA]</scope>
    <source>
        <strain evidence="18 19">DSM 105465</strain>
    </source>
</reference>
<evidence type="ECO:0000256" key="7">
    <source>
        <dbReference type="ARBA" id="ARBA00022723"/>
    </source>
</evidence>
<dbReference type="AlphaFoldDB" id="A0A4Y9YYK1"/>
<keyword evidence="8" id="KW-0732">Signal</keyword>
<evidence type="ECO:0000256" key="12">
    <source>
        <dbReference type="ARBA" id="ARBA00023026"/>
    </source>
</evidence>
<dbReference type="InterPro" id="IPR015366">
    <property type="entry name" value="S53_propep"/>
</dbReference>
<dbReference type="InterPro" id="IPR050819">
    <property type="entry name" value="Tripeptidyl-peptidase_I"/>
</dbReference>
<keyword evidence="14" id="KW-0325">Glycoprotein</keyword>
<keyword evidence="19" id="KW-1185">Reference proteome</keyword>
<evidence type="ECO:0000256" key="8">
    <source>
        <dbReference type="ARBA" id="ARBA00022729"/>
    </source>
</evidence>
<dbReference type="GO" id="GO:0008240">
    <property type="term" value="F:tripeptidyl-peptidase activity"/>
    <property type="evidence" value="ECO:0007669"/>
    <property type="project" value="UniProtKB-EC"/>
</dbReference>
<feature type="domain" description="Peptidase S53" evidence="17">
    <location>
        <begin position="340"/>
        <end position="698"/>
    </location>
</feature>
<keyword evidence="7 15" id="KW-0479">Metal-binding</keyword>
<dbReference type="Pfam" id="PF09286">
    <property type="entry name" value="Pro-kuma_activ"/>
    <property type="match status" value="1"/>
</dbReference>
<dbReference type="EC" id="3.4.14.10" evidence="4"/>
<evidence type="ECO:0000256" key="2">
    <source>
        <dbReference type="ARBA" id="ARBA00002451"/>
    </source>
</evidence>
<comment type="subcellular location">
    <subcellularLocation>
        <location evidence="3">Secreted</location>
        <location evidence="3">Extracellular space</location>
    </subcellularLocation>
</comment>
<comment type="caution">
    <text evidence="18">The sequence shown here is derived from an EMBL/GenBank/DDBJ whole genome shotgun (WGS) entry which is preliminary data.</text>
</comment>
<organism evidence="18 19">
    <name type="scientific">Dentipellis fragilis</name>
    <dbReference type="NCBI Taxonomy" id="205917"/>
    <lineage>
        <taxon>Eukaryota</taxon>
        <taxon>Fungi</taxon>
        <taxon>Dikarya</taxon>
        <taxon>Basidiomycota</taxon>
        <taxon>Agaricomycotina</taxon>
        <taxon>Agaricomycetes</taxon>
        <taxon>Russulales</taxon>
        <taxon>Hericiaceae</taxon>
        <taxon>Dentipellis</taxon>
    </lineage>
</organism>
<feature type="binding site" evidence="15">
    <location>
        <position position="677"/>
    </location>
    <ligand>
        <name>Ca(2+)</name>
        <dbReference type="ChEBI" id="CHEBI:29108"/>
    </ligand>
</feature>
<keyword evidence="12" id="KW-0843">Virulence</keyword>
<dbReference type="Gene3D" id="3.40.50.200">
    <property type="entry name" value="Peptidase S8/S53 domain"/>
    <property type="match status" value="1"/>
</dbReference>
<evidence type="ECO:0000256" key="6">
    <source>
        <dbReference type="ARBA" id="ARBA00022670"/>
    </source>
</evidence>
<dbReference type="STRING" id="205917.A0A4Y9YYK1"/>
<feature type="active site" description="Charge relay system" evidence="15">
    <location>
        <position position="420"/>
    </location>
</feature>
<dbReference type="GO" id="GO:0046872">
    <property type="term" value="F:metal ion binding"/>
    <property type="evidence" value="ECO:0007669"/>
    <property type="project" value="UniProtKB-UniRule"/>
</dbReference>
<proteinExistence type="predicted"/>
<feature type="active site" description="Charge relay system" evidence="15">
    <location>
        <position position="416"/>
    </location>
</feature>
<dbReference type="SUPFAM" id="SSF54897">
    <property type="entry name" value="Protease propeptides/inhibitors"/>
    <property type="match status" value="1"/>
</dbReference>
<keyword evidence="10 15" id="KW-0720">Serine protease</keyword>
<evidence type="ECO:0000259" key="17">
    <source>
        <dbReference type="PROSITE" id="PS51695"/>
    </source>
</evidence>
<dbReference type="CDD" id="cd11377">
    <property type="entry name" value="Pro-peptidase_S53"/>
    <property type="match status" value="1"/>
</dbReference>
<evidence type="ECO:0000256" key="14">
    <source>
        <dbReference type="ARBA" id="ARBA00023180"/>
    </source>
</evidence>
<gene>
    <name evidence="18" type="ORF">EVG20_g4337</name>
</gene>
<comment type="cofactor">
    <cofactor evidence="15">
        <name>Ca(2+)</name>
        <dbReference type="ChEBI" id="CHEBI:29108"/>
    </cofactor>
    <text evidence="15">Binds 1 Ca(2+) ion per subunit.</text>
</comment>
<name>A0A4Y9YYK1_9AGAM</name>
<evidence type="ECO:0000313" key="18">
    <source>
        <dbReference type="EMBL" id="TFY66748.1"/>
    </source>
</evidence>
<evidence type="ECO:0000256" key="9">
    <source>
        <dbReference type="ARBA" id="ARBA00022801"/>
    </source>
</evidence>
<evidence type="ECO:0000313" key="19">
    <source>
        <dbReference type="Proteomes" id="UP000298327"/>
    </source>
</evidence>
<comment type="catalytic activity">
    <reaction evidence="1">
        <text>Release of an N-terminal tripeptide from a polypeptide.</text>
        <dbReference type="EC" id="3.4.14.10"/>
    </reaction>
</comment>
<keyword evidence="6 15" id="KW-0645">Protease</keyword>
<dbReference type="PANTHER" id="PTHR14218">
    <property type="entry name" value="PROTEASE S8 TRIPEPTIDYL PEPTIDASE I CLN2"/>
    <property type="match status" value="1"/>
</dbReference>
<dbReference type="CDD" id="cd04056">
    <property type="entry name" value="Peptidases_S53"/>
    <property type="match status" value="1"/>
</dbReference>
<evidence type="ECO:0000256" key="16">
    <source>
        <dbReference type="SAM" id="MobiDB-lite"/>
    </source>
</evidence>
<feature type="binding site" evidence="15">
    <location>
        <position position="658"/>
    </location>
    <ligand>
        <name>Ca(2+)</name>
        <dbReference type="ChEBI" id="CHEBI:29108"/>
    </ligand>
</feature>
<feature type="binding site" evidence="15">
    <location>
        <position position="679"/>
    </location>
    <ligand>
        <name>Ca(2+)</name>
        <dbReference type="ChEBI" id="CHEBI:29108"/>
    </ligand>
</feature>
<protein>
    <recommendedName>
        <fullName evidence="4">tripeptidyl-peptidase II</fullName>
        <ecNumber evidence="4">3.4.14.10</ecNumber>
    </recommendedName>
</protein>
<evidence type="ECO:0000256" key="4">
    <source>
        <dbReference type="ARBA" id="ARBA00012462"/>
    </source>
</evidence>
<dbReference type="EMBL" id="SEOQ01000221">
    <property type="protein sequence ID" value="TFY66748.1"/>
    <property type="molecule type" value="Genomic_DNA"/>
</dbReference>
<keyword evidence="13" id="KW-0865">Zymogen</keyword>
<dbReference type="GO" id="GO:0005576">
    <property type="term" value="C:extracellular region"/>
    <property type="evidence" value="ECO:0007669"/>
    <property type="project" value="UniProtKB-SubCell"/>
</dbReference>
<accession>A0A4Y9YYK1</accession>
<dbReference type="GO" id="GO:0004252">
    <property type="term" value="F:serine-type endopeptidase activity"/>
    <property type="evidence" value="ECO:0007669"/>
    <property type="project" value="UniProtKB-UniRule"/>
</dbReference>
<evidence type="ECO:0000256" key="15">
    <source>
        <dbReference type="PROSITE-ProRule" id="PRU01032"/>
    </source>
</evidence>
<sequence length="698" mass="73644">MEGLYTTANPNLRRLTVPLLIAYGPVFISLRHASDKKEHVFPRDIGDRSSAPYAFSQIAGARPGSPELRETYPPQKALHQSAHLRKHHVDVSSASRHCNTAQNTIKRLHDSCELQGQQSPPLHLSTRAAMAKFSFFFLSLVTIACASPHGYRDLQVHESRSSVPSGFTKVGAAPEDQQLTLRLGLVQSDFAGLEKALYAVSTPSSDQYGQHLSKEEVEQFVAPAPESVSAVKDWLQSNNLTSATISPAGDWLSIQTTVKQANAMFDTQFTTFTHEKTNTQSVRTMQYSIPAALKGRLDFVHPTVSFPAPDIKRPIISHPISPSVQNLTASGAAASCGTGAVTPACLQSLYGIPTTAATQKSNAIGVSGFYPQFPNSQDLKTFLQRTRPDISSSTTFTSQSVDNGRNPGGSGDDIIEANLDVQYTIGLATGVPNVFVFVGENTKDGVDGFLDIINFLLNESNPPQVLTTSYGFDENQLSRSVATNLCNAYAQLGARGVSILFASGDGGVGGGQQGESCRTFIPAFPGGCPFHTAVGATTVSRSGSESAATLSSGGFSNYFGIPDYQADAVSSYLSALGSTNRGLYNASGRGFPDVSAIGQDVEIVLDGELTAVDGTSCSSPIFASVVGLLNDGLIAAGKSPLGFLNPFLYSTGANAFNDITSGDNPGCNTNGFPAKAGWDPVTGLGTPNFAKLKAAVGL</sequence>
<dbReference type="InterPro" id="IPR030400">
    <property type="entry name" value="Sedolisin_dom"/>
</dbReference>
<keyword evidence="5" id="KW-0964">Secreted</keyword>
<comment type="function">
    <text evidence="2">Secreted tripeptidyl-peptidase which degrades proteins at acidic pHs and is involved in virulence.</text>
</comment>
<keyword evidence="11 15" id="KW-0106">Calcium</keyword>
<evidence type="ECO:0000256" key="11">
    <source>
        <dbReference type="ARBA" id="ARBA00022837"/>
    </source>
</evidence>
<evidence type="ECO:0000256" key="10">
    <source>
        <dbReference type="ARBA" id="ARBA00022825"/>
    </source>
</evidence>
<feature type="binding site" evidence="15">
    <location>
        <position position="659"/>
    </location>
    <ligand>
        <name>Ca(2+)</name>
        <dbReference type="ChEBI" id="CHEBI:29108"/>
    </ligand>
</feature>
<dbReference type="SMART" id="SM00944">
    <property type="entry name" value="Pro-kuma_activ"/>
    <property type="match status" value="1"/>
</dbReference>
<keyword evidence="9 15" id="KW-0378">Hydrolase</keyword>
<evidence type="ECO:0000256" key="3">
    <source>
        <dbReference type="ARBA" id="ARBA00004239"/>
    </source>
</evidence>
<evidence type="ECO:0000256" key="1">
    <source>
        <dbReference type="ARBA" id="ARBA00001910"/>
    </source>
</evidence>
<dbReference type="Proteomes" id="UP000298327">
    <property type="component" value="Unassembled WGS sequence"/>
</dbReference>
<dbReference type="FunFam" id="3.40.50.200:FF:000015">
    <property type="entry name" value="Tripeptidyl peptidase A"/>
    <property type="match status" value="1"/>
</dbReference>
<dbReference type="SUPFAM" id="SSF52743">
    <property type="entry name" value="Subtilisin-like"/>
    <property type="match status" value="1"/>
</dbReference>
<dbReference type="InterPro" id="IPR036852">
    <property type="entry name" value="Peptidase_S8/S53_dom_sf"/>
</dbReference>
<feature type="region of interest" description="Disordered" evidence="16">
    <location>
        <begin position="391"/>
        <end position="410"/>
    </location>
</feature>
<dbReference type="OrthoDB" id="409122at2759"/>
<evidence type="ECO:0000256" key="5">
    <source>
        <dbReference type="ARBA" id="ARBA00022525"/>
    </source>
</evidence>
<feature type="compositionally biased region" description="Polar residues" evidence="16">
    <location>
        <begin position="391"/>
        <end position="403"/>
    </location>
</feature>
<dbReference type="PROSITE" id="PS51695">
    <property type="entry name" value="SEDOLISIN"/>
    <property type="match status" value="1"/>
</dbReference>
<dbReference type="PANTHER" id="PTHR14218:SF15">
    <property type="entry name" value="TRIPEPTIDYL-PEPTIDASE 1"/>
    <property type="match status" value="1"/>
</dbReference>
<feature type="active site" description="Charge relay system" evidence="15">
    <location>
        <position position="616"/>
    </location>
</feature>
<dbReference type="GO" id="GO:0006508">
    <property type="term" value="P:proteolysis"/>
    <property type="evidence" value="ECO:0007669"/>
    <property type="project" value="UniProtKB-KW"/>
</dbReference>
<evidence type="ECO:0000256" key="13">
    <source>
        <dbReference type="ARBA" id="ARBA00023145"/>
    </source>
</evidence>